<dbReference type="GO" id="GO:0004673">
    <property type="term" value="F:protein histidine kinase activity"/>
    <property type="evidence" value="ECO:0007669"/>
    <property type="project" value="UniProtKB-EC"/>
</dbReference>
<dbReference type="InterPro" id="IPR035965">
    <property type="entry name" value="PAS-like_dom_sf"/>
</dbReference>
<feature type="domain" description="PAS" evidence="13">
    <location>
        <begin position="1"/>
        <end position="37"/>
    </location>
</feature>
<evidence type="ECO:0000256" key="9">
    <source>
        <dbReference type="ARBA" id="ARBA00022989"/>
    </source>
</evidence>
<dbReference type="Pfam" id="PF13426">
    <property type="entry name" value="PAS_9"/>
    <property type="match status" value="1"/>
</dbReference>
<sequence>MDESFGLLLESMPEAVVVVNREGEITYCNSKARRILGKDVVSLKVWEIEGLESGEKMRDFIKSLASGRYTKKREVFEFTAGRKIFYLSIYATELLDGSGFILTFRDITPIVESSRRIEELNDVLRLINKLLRHDILNKVTIARANIEILSDEIKSERIPVALEALDEVVELIERARAFEQTLTSGELVEIRLGDVVKEVTEDFSVRGLKVRVEGDATVLADKAIYSVLTNLLENSLKHGKSTEVEIRVEKRGNFAVMVVRDDGKGLPEEVIDRIFEEGFTHGDSAGSGLGLYIVKKVIERYGGEVRACNDGGAVFEIKLKLAT</sequence>
<evidence type="ECO:0000256" key="5">
    <source>
        <dbReference type="ARBA" id="ARBA00022692"/>
    </source>
</evidence>
<accession>A0A075W8W6</accession>
<dbReference type="NCBIfam" id="TIGR00229">
    <property type="entry name" value="sensory_box"/>
    <property type="match status" value="1"/>
</dbReference>
<gene>
    <name evidence="14" type="ORF">AFULGI_00000190</name>
</gene>
<keyword evidence="6" id="KW-0547">Nucleotide-binding</keyword>
<evidence type="ECO:0000259" key="12">
    <source>
        <dbReference type="PROSITE" id="PS50109"/>
    </source>
</evidence>
<dbReference type="Pfam" id="PF02518">
    <property type="entry name" value="HATPase_c"/>
    <property type="match status" value="1"/>
</dbReference>
<dbReference type="GeneID" id="24793581"/>
<dbReference type="PROSITE" id="PS50112">
    <property type="entry name" value="PAS"/>
    <property type="match status" value="1"/>
</dbReference>
<dbReference type="PANTHER" id="PTHR42878">
    <property type="entry name" value="TWO-COMPONENT HISTIDINE KINASE"/>
    <property type="match status" value="1"/>
</dbReference>
<dbReference type="GO" id="GO:0000156">
    <property type="term" value="F:phosphorelay response regulator activity"/>
    <property type="evidence" value="ECO:0007669"/>
    <property type="project" value="TreeGrafter"/>
</dbReference>
<evidence type="ECO:0000256" key="3">
    <source>
        <dbReference type="ARBA" id="ARBA00012438"/>
    </source>
</evidence>
<evidence type="ECO:0000256" key="1">
    <source>
        <dbReference type="ARBA" id="ARBA00000085"/>
    </source>
</evidence>
<keyword evidence="11" id="KW-0472">Membrane</keyword>
<dbReference type="Proteomes" id="UP000028501">
    <property type="component" value="Chromosome"/>
</dbReference>
<keyword evidence="4" id="KW-0808">Transferase</keyword>
<evidence type="ECO:0000256" key="11">
    <source>
        <dbReference type="ARBA" id="ARBA00023136"/>
    </source>
</evidence>
<protein>
    <recommendedName>
        <fullName evidence="3">histidine kinase</fullName>
        <ecNumber evidence="3">2.7.13.3</ecNumber>
    </recommendedName>
</protein>
<dbReference type="InterPro" id="IPR005467">
    <property type="entry name" value="His_kinase_dom"/>
</dbReference>
<dbReference type="GO" id="GO:0016020">
    <property type="term" value="C:membrane"/>
    <property type="evidence" value="ECO:0007669"/>
    <property type="project" value="UniProtKB-SubCell"/>
</dbReference>
<dbReference type="SMART" id="SM00091">
    <property type="entry name" value="PAS"/>
    <property type="match status" value="1"/>
</dbReference>
<dbReference type="CDD" id="cd00075">
    <property type="entry name" value="HATPase"/>
    <property type="match status" value="1"/>
</dbReference>
<feature type="domain" description="Histidine kinase" evidence="12">
    <location>
        <begin position="130"/>
        <end position="323"/>
    </location>
</feature>
<dbReference type="EMBL" id="CP006577">
    <property type="protein sequence ID" value="AIG96865.1"/>
    <property type="molecule type" value="Genomic_DNA"/>
</dbReference>
<dbReference type="HOGENOM" id="CLU_000445_114_58_2"/>
<keyword evidence="8" id="KW-0067">ATP-binding</keyword>
<dbReference type="PROSITE" id="PS50109">
    <property type="entry name" value="HIS_KIN"/>
    <property type="match status" value="1"/>
</dbReference>
<dbReference type="InterPro" id="IPR036890">
    <property type="entry name" value="HATPase_C_sf"/>
</dbReference>
<dbReference type="PANTHER" id="PTHR42878:SF7">
    <property type="entry name" value="SENSOR HISTIDINE KINASE GLRK"/>
    <property type="match status" value="1"/>
</dbReference>
<evidence type="ECO:0000313" key="14">
    <source>
        <dbReference type="EMBL" id="AIG96865.1"/>
    </source>
</evidence>
<dbReference type="PRINTS" id="PR00344">
    <property type="entry name" value="BCTRLSENSOR"/>
</dbReference>
<dbReference type="Gene3D" id="3.30.450.20">
    <property type="entry name" value="PAS domain"/>
    <property type="match status" value="1"/>
</dbReference>
<evidence type="ECO:0000256" key="10">
    <source>
        <dbReference type="ARBA" id="ARBA00023012"/>
    </source>
</evidence>
<dbReference type="InterPro" id="IPR004358">
    <property type="entry name" value="Sig_transdc_His_kin-like_C"/>
</dbReference>
<comment type="subcellular location">
    <subcellularLocation>
        <location evidence="2">Membrane</location>
        <topology evidence="2">Multi-pass membrane protein</topology>
    </subcellularLocation>
</comment>
<dbReference type="GO" id="GO:0005524">
    <property type="term" value="F:ATP binding"/>
    <property type="evidence" value="ECO:0007669"/>
    <property type="project" value="UniProtKB-KW"/>
</dbReference>
<dbReference type="GO" id="GO:0030295">
    <property type="term" value="F:protein kinase activator activity"/>
    <property type="evidence" value="ECO:0007669"/>
    <property type="project" value="TreeGrafter"/>
</dbReference>
<dbReference type="EC" id="2.7.13.3" evidence="3"/>
<proteinExistence type="predicted"/>
<evidence type="ECO:0000256" key="8">
    <source>
        <dbReference type="ARBA" id="ARBA00022840"/>
    </source>
</evidence>
<dbReference type="InterPro" id="IPR003594">
    <property type="entry name" value="HATPase_dom"/>
</dbReference>
<evidence type="ECO:0000259" key="13">
    <source>
        <dbReference type="PROSITE" id="PS50112"/>
    </source>
</evidence>
<dbReference type="KEGG" id="afg:AFULGI_00000190"/>
<dbReference type="Gene3D" id="3.30.565.10">
    <property type="entry name" value="Histidine kinase-like ATPase, C-terminal domain"/>
    <property type="match status" value="1"/>
</dbReference>
<dbReference type="AlphaFoldDB" id="A0A075W8W6"/>
<dbReference type="SMART" id="SM00387">
    <property type="entry name" value="HATPase_c"/>
    <property type="match status" value="1"/>
</dbReference>
<keyword evidence="9" id="KW-1133">Transmembrane helix</keyword>
<reference evidence="14 15" key="1">
    <citation type="submission" date="2013-07" db="EMBL/GenBank/DDBJ databases">
        <title>Genome of Archaeoglobus fulgidus.</title>
        <authorList>
            <person name="Fiebig A."/>
            <person name="Birkeland N.-K."/>
        </authorList>
    </citation>
    <scope>NUCLEOTIDE SEQUENCE [LARGE SCALE GENOMIC DNA]</scope>
    <source>
        <strain evidence="14 15">DSM 8774</strain>
    </source>
</reference>
<evidence type="ECO:0000256" key="7">
    <source>
        <dbReference type="ARBA" id="ARBA00022777"/>
    </source>
</evidence>
<dbReference type="SUPFAM" id="SSF55874">
    <property type="entry name" value="ATPase domain of HSP90 chaperone/DNA topoisomerase II/histidine kinase"/>
    <property type="match status" value="1"/>
</dbReference>
<dbReference type="RefSeq" id="WP_048094734.1">
    <property type="nucleotide sequence ID" value="NZ_CP006577.1"/>
</dbReference>
<dbReference type="InterPro" id="IPR050351">
    <property type="entry name" value="BphY/WalK/GraS-like"/>
</dbReference>
<dbReference type="InterPro" id="IPR000014">
    <property type="entry name" value="PAS"/>
</dbReference>
<comment type="catalytic activity">
    <reaction evidence="1">
        <text>ATP + protein L-histidine = ADP + protein N-phospho-L-histidine.</text>
        <dbReference type="EC" id="2.7.13.3"/>
    </reaction>
</comment>
<organism evidence="14 15">
    <name type="scientific">Archaeoglobus fulgidus DSM 8774</name>
    <dbReference type="NCBI Taxonomy" id="1344584"/>
    <lineage>
        <taxon>Archaea</taxon>
        <taxon>Methanobacteriati</taxon>
        <taxon>Methanobacteriota</taxon>
        <taxon>Archaeoglobi</taxon>
        <taxon>Archaeoglobales</taxon>
        <taxon>Archaeoglobaceae</taxon>
        <taxon>Archaeoglobus</taxon>
    </lineage>
</organism>
<keyword evidence="5" id="KW-0812">Transmembrane</keyword>
<evidence type="ECO:0000256" key="6">
    <source>
        <dbReference type="ARBA" id="ARBA00022741"/>
    </source>
</evidence>
<keyword evidence="7" id="KW-0418">Kinase</keyword>
<dbReference type="SUPFAM" id="SSF55785">
    <property type="entry name" value="PYP-like sensor domain (PAS domain)"/>
    <property type="match status" value="1"/>
</dbReference>
<dbReference type="CDD" id="cd00130">
    <property type="entry name" value="PAS"/>
    <property type="match status" value="1"/>
</dbReference>
<dbReference type="GO" id="GO:0007234">
    <property type="term" value="P:osmosensory signaling via phosphorelay pathway"/>
    <property type="evidence" value="ECO:0007669"/>
    <property type="project" value="TreeGrafter"/>
</dbReference>
<name>A0A075W8W6_ARCFL</name>
<keyword evidence="10" id="KW-0902">Two-component regulatory system</keyword>
<evidence type="ECO:0000313" key="15">
    <source>
        <dbReference type="Proteomes" id="UP000028501"/>
    </source>
</evidence>
<evidence type="ECO:0000256" key="2">
    <source>
        <dbReference type="ARBA" id="ARBA00004141"/>
    </source>
</evidence>
<evidence type="ECO:0000256" key="4">
    <source>
        <dbReference type="ARBA" id="ARBA00022679"/>
    </source>
</evidence>